<dbReference type="EMBL" id="JADOUF010000001">
    <property type="protein sequence ID" value="MBG6134858.1"/>
    <property type="molecule type" value="Genomic_DNA"/>
</dbReference>
<proteinExistence type="predicted"/>
<feature type="domain" description="SGNH hydrolase-type esterase" evidence="3">
    <location>
        <begin position="73"/>
        <end position="322"/>
    </location>
</feature>
<dbReference type="Gene3D" id="3.40.50.1110">
    <property type="entry name" value="SGNH hydrolase"/>
    <property type="match status" value="1"/>
</dbReference>
<evidence type="ECO:0000256" key="1">
    <source>
        <dbReference type="PIRSR" id="PIRSR637460-1"/>
    </source>
</evidence>
<reference evidence="4" key="1">
    <citation type="submission" date="2020-11" db="EMBL/GenBank/DDBJ databases">
        <title>Sequencing the genomes of 1000 actinobacteria strains.</title>
        <authorList>
            <person name="Klenk H.-P."/>
        </authorList>
    </citation>
    <scope>NUCLEOTIDE SEQUENCE</scope>
    <source>
        <strain evidence="4">DSM 45356</strain>
    </source>
</reference>
<dbReference type="InterPro" id="IPR013830">
    <property type="entry name" value="SGNH_hydro"/>
</dbReference>
<dbReference type="SUPFAM" id="SSF52266">
    <property type="entry name" value="SGNH hydrolase"/>
    <property type="match status" value="1"/>
</dbReference>
<keyword evidence="5" id="KW-1185">Reference proteome</keyword>
<evidence type="ECO:0000256" key="2">
    <source>
        <dbReference type="PIRSR" id="PIRSR637460-2"/>
    </source>
</evidence>
<evidence type="ECO:0000259" key="3">
    <source>
        <dbReference type="Pfam" id="PF13472"/>
    </source>
</evidence>
<dbReference type="InterPro" id="IPR036514">
    <property type="entry name" value="SGNH_hydro_sf"/>
</dbReference>
<feature type="active site" description="Nucleophile" evidence="1">
    <location>
        <position position="45"/>
    </location>
</feature>
<dbReference type="PANTHER" id="PTHR37981">
    <property type="entry name" value="LIPASE 2"/>
    <property type="match status" value="1"/>
</dbReference>
<dbReference type="GO" id="GO:0006629">
    <property type="term" value="P:lipid metabolic process"/>
    <property type="evidence" value="ECO:0007669"/>
    <property type="project" value="TreeGrafter"/>
</dbReference>
<sequence length="354" mass="37074">MGTPAQAALPTAAVALGDSYASGEAGRWQGNSLSTTGSFDGTDRSYSAGTADPHRVYGTSYDNACDRSDTAPIRSAALNVTERVNLACSGATTANVFRASNGGVAFKGEAPQADQLAAIARAKNVKLIALTIGGNDLGFADIITACVKAYMLYYYCNPDQQTVVDQKIDAVRASVGKAVDEIRAVMSGAGYSATSYTLIVQSSPSPVSRASGNRYGEYGWTRTNTGGCPFWDGDLDWARDTLTNQLDDMIAEVAADRGARFLDLRDAFEGREVCSTGSRQVDATHPASGASSEWVRWLVTGYTSSPGDVRESFHPNAYGQQALGRCLALSAASTAASRSCRNTAGQGPAGMTLS</sequence>
<feature type="disulfide bond" evidence="2">
    <location>
        <begin position="65"/>
        <end position="88"/>
    </location>
</feature>
<dbReference type="GO" id="GO:0016788">
    <property type="term" value="F:hydrolase activity, acting on ester bonds"/>
    <property type="evidence" value="ECO:0007669"/>
    <property type="project" value="InterPro"/>
</dbReference>
<dbReference type="InterPro" id="IPR037460">
    <property type="entry name" value="SEST-like"/>
</dbReference>
<name>A0A8J7GFC5_9ACTN</name>
<feature type="disulfide bond" evidence="2">
    <location>
        <begin position="146"/>
        <end position="156"/>
    </location>
</feature>
<dbReference type="Proteomes" id="UP000622552">
    <property type="component" value="Unassembled WGS sequence"/>
</dbReference>
<gene>
    <name evidence="4" type="ORF">IW245_001052</name>
</gene>
<evidence type="ECO:0000313" key="5">
    <source>
        <dbReference type="Proteomes" id="UP000622552"/>
    </source>
</evidence>
<organism evidence="4 5">
    <name type="scientific">Longispora fulva</name>
    <dbReference type="NCBI Taxonomy" id="619741"/>
    <lineage>
        <taxon>Bacteria</taxon>
        <taxon>Bacillati</taxon>
        <taxon>Actinomycetota</taxon>
        <taxon>Actinomycetes</taxon>
        <taxon>Micromonosporales</taxon>
        <taxon>Micromonosporaceae</taxon>
        <taxon>Longispora</taxon>
    </lineage>
</organism>
<comment type="caution">
    <text evidence="4">The sequence shown here is derived from an EMBL/GenBank/DDBJ whole genome shotgun (WGS) entry which is preliminary data.</text>
</comment>
<protein>
    <submittedName>
        <fullName evidence="4">Lysophospholipase L1-like esterase</fullName>
    </submittedName>
</protein>
<dbReference type="PANTHER" id="PTHR37981:SF1">
    <property type="entry name" value="SGNH HYDROLASE-TYPE ESTERASE DOMAIN-CONTAINING PROTEIN"/>
    <property type="match status" value="1"/>
</dbReference>
<dbReference type="Pfam" id="PF13472">
    <property type="entry name" value="Lipase_GDSL_2"/>
    <property type="match status" value="1"/>
</dbReference>
<evidence type="ECO:0000313" key="4">
    <source>
        <dbReference type="EMBL" id="MBG6134858.1"/>
    </source>
</evidence>
<dbReference type="RefSeq" id="WP_231398668.1">
    <property type="nucleotide sequence ID" value="NZ_BONS01000004.1"/>
</dbReference>
<feature type="active site" evidence="1">
    <location>
        <position position="314"/>
    </location>
</feature>
<dbReference type="AlphaFoldDB" id="A0A8J7GFC5"/>
<accession>A0A8J7GFC5</accession>
<keyword evidence="2" id="KW-1015">Disulfide bond</keyword>